<evidence type="ECO:0000259" key="4">
    <source>
        <dbReference type="Pfam" id="PF06744"/>
    </source>
</evidence>
<keyword evidence="1" id="KW-0175">Coiled coil</keyword>
<dbReference type="SUPFAM" id="SSF52540">
    <property type="entry name" value="P-loop containing nucleoside triphosphate hydrolases"/>
    <property type="match status" value="1"/>
</dbReference>
<reference evidence="7 8" key="1">
    <citation type="submission" date="2018-12" db="EMBL/GenBank/DDBJ databases">
        <title>The whole draft genome of Aquabacterium sp. SJQ9.</title>
        <authorList>
            <person name="Sun L."/>
            <person name="Gao X."/>
            <person name="Chen W."/>
            <person name="Huang K."/>
        </authorList>
    </citation>
    <scope>NUCLEOTIDE SEQUENCE [LARGE SCALE GENOMIC DNA]</scope>
    <source>
        <strain evidence="7 8">SJQ9</strain>
    </source>
</reference>
<sequence length="1188" mass="130236">MKKFLSFLVHPVLLAVLGVLALSALVWWVGPLIGFGESKPFEPTWVRLTIIGVFFGILILSLVLKAIRRKRANAALLEGMAKGPSASDKEAATLNDRFNQAVKVLQESGSGKRSVFQRGQFMYELPWYIFIGAPGSGKTTALLNAGLTFPLAEKLGQASVRGVGGTRNCDWWFTDEAVMIDTAGRYTLQESDSSVDASAWDTFLSLLKKTRPRRPLNGVLLTINVQDLLQQTPADRKEHAAKLRARIQELHTKLGIRPPVYVLLTKADLIAGFNESFGAMGKEERDQVWGFTFPYDARGEADTLREFQSEYAALEKRIRERLVERMEAENDVLRRAAIFAFPQQFSGLKGLLGGFLEQVFGGGGSLEEKPILRGVYFTSGTQEGTPIDRVLGTLARTFGVERRLNAPAGARGKSFFLHRLLKEVVFQEQGLVGENRAVEVRRRRLKLAGVAALALLSVVLIAGWSVSYVRNKAYVAEVEARLPDLQKKVDGLPPATNSDVTPLPDVLGAVRNAAVPSGFDFENVPLSYGFGLFQGDKLDAAAQISYHRLLDHAMMPRVARRLEERLRAVNQSNLELAYEALKGYLMLYTPDKFDPAGIKAWITLDWDVNLQRSLTPEQREALDKDLDDMLSRGAPQPNVPLDKNLVANVREMLVAYPLEYRVFSRLKRQQLGSDLPEFSVASAGGPNASQVFTRASTQPLTKGIPGLFTRDGYHKAFKDSVGAVVEQLASEEEWVLGTKSAATGLAALKDKATGNQAADEMSNRVRRLYLEEYIKVWDAYLADVQLVKLGGLDRSLQVARVVSAPDSPLASYLRGVARETKLVLPKGEAKEKAGSDTVVGKLDQRTEKARREMAALGAGEPGPTGGSAAPIEQIVDDHFAYIHRMVEGTPPPLDEVLKMFNEVYVQLAAVDAAQKTKTPPPPGGGAAAKAAAAQQPEPIKSMLEQLADAGASQSRVAERQGLTAELKPVADFCQRAIAGRYPFSPGSKADALPDDFSQMFGVGGLMDDFYQRRLVTVVDTGTNPWSFKPLPDGTKPAGGAALADFQRAARIRDVFFRAGGKVPAFRVDIRALEMSPDLKELNVDIDGQVIKFVPGNTTVATVNWPPQRLASQVKVSTVPAGTPQVFDGSWALFRMFDRFEVLPSAQPERFQVVMNLDGRKAKLEVIASSAFNPFRLREIQQFRCPGSL</sequence>
<keyword evidence="8" id="KW-1185">Reference proteome</keyword>
<accession>A0A3R8TF08</accession>
<keyword evidence="3" id="KW-0812">Transmembrane</keyword>
<dbReference type="Proteomes" id="UP000269265">
    <property type="component" value="Unassembled WGS sequence"/>
</dbReference>
<gene>
    <name evidence="7" type="primary">tssM</name>
    <name evidence="7" type="ORF">EIP75_00720</name>
</gene>
<dbReference type="EMBL" id="RSED01000001">
    <property type="protein sequence ID" value="RRS06156.1"/>
    <property type="molecule type" value="Genomic_DNA"/>
</dbReference>
<dbReference type="InterPro" id="IPR017731">
    <property type="entry name" value="TssM1-like"/>
</dbReference>
<evidence type="ECO:0000256" key="3">
    <source>
        <dbReference type="SAM" id="Phobius"/>
    </source>
</evidence>
<dbReference type="InterPro" id="IPR025743">
    <property type="entry name" value="TssM1_N"/>
</dbReference>
<evidence type="ECO:0000313" key="7">
    <source>
        <dbReference type="EMBL" id="RRS06156.1"/>
    </source>
</evidence>
<keyword evidence="3" id="KW-0472">Membrane</keyword>
<feature type="domain" description="IcmF-related" evidence="5">
    <location>
        <begin position="506"/>
        <end position="820"/>
    </location>
</feature>
<feature type="transmembrane region" description="Helical" evidence="3">
    <location>
        <begin position="445"/>
        <end position="466"/>
    </location>
</feature>
<keyword evidence="3" id="KW-1133">Transmembrane helix</keyword>
<dbReference type="NCBIfam" id="TIGR03348">
    <property type="entry name" value="VI_IcmF"/>
    <property type="match status" value="1"/>
</dbReference>
<protein>
    <submittedName>
        <fullName evidence="7">Type VI secretion system membrane subunit TssM</fullName>
    </submittedName>
</protein>
<dbReference type="Pfam" id="PF14331">
    <property type="entry name" value="IcmF-related_N"/>
    <property type="match status" value="1"/>
</dbReference>
<feature type="transmembrane region" description="Helical" evidence="3">
    <location>
        <begin position="45"/>
        <end position="64"/>
    </location>
</feature>
<feature type="coiled-coil region" evidence="1">
    <location>
        <begin position="297"/>
        <end position="331"/>
    </location>
</feature>
<dbReference type="Pfam" id="PF06744">
    <property type="entry name" value="IcmF_C"/>
    <property type="match status" value="1"/>
</dbReference>
<evidence type="ECO:0000256" key="2">
    <source>
        <dbReference type="SAM" id="MobiDB-lite"/>
    </source>
</evidence>
<dbReference type="InterPro" id="IPR053156">
    <property type="entry name" value="T6SS_TssM-like"/>
</dbReference>
<dbReference type="InterPro" id="IPR027417">
    <property type="entry name" value="P-loop_NTPase"/>
</dbReference>
<feature type="region of interest" description="Disordered" evidence="2">
    <location>
        <begin position="915"/>
        <end position="935"/>
    </location>
</feature>
<dbReference type="InterPro" id="IPR010623">
    <property type="entry name" value="IcmF_C"/>
</dbReference>
<dbReference type="InterPro" id="IPR009612">
    <property type="entry name" value="IcmF-rel"/>
</dbReference>
<feature type="domain" description="Type VI secretion system component TssM1 N-terminal" evidence="6">
    <location>
        <begin position="194"/>
        <end position="452"/>
    </location>
</feature>
<organism evidence="7 8">
    <name type="scientific">Aquabacterium soli</name>
    <dbReference type="NCBI Taxonomy" id="2493092"/>
    <lineage>
        <taxon>Bacteria</taxon>
        <taxon>Pseudomonadati</taxon>
        <taxon>Pseudomonadota</taxon>
        <taxon>Betaproteobacteria</taxon>
        <taxon>Burkholderiales</taxon>
        <taxon>Aquabacterium</taxon>
    </lineage>
</organism>
<name>A0A3R8TF08_9BURK</name>
<dbReference type="Pfam" id="PF06761">
    <property type="entry name" value="IcmF-related"/>
    <property type="match status" value="1"/>
</dbReference>
<dbReference type="OrthoDB" id="9758229at2"/>
<dbReference type="RefSeq" id="WP_125241299.1">
    <property type="nucleotide sequence ID" value="NZ_RSED01000001.1"/>
</dbReference>
<feature type="domain" description="Type VI secretion system IcmF C-terminal" evidence="4">
    <location>
        <begin position="1068"/>
        <end position="1168"/>
    </location>
</feature>
<evidence type="ECO:0000256" key="1">
    <source>
        <dbReference type="SAM" id="Coils"/>
    </source>
</evidence>
<comment type="caution">
    <text evidence="7">The sequence shown here is derived from an EMBL/GenBank/DDBJ whole genome shotgun (WGS) entry which is preliminary data.</text>
</comment>
<dbReference type="PANTHER" id="PTHR36153:SF1">
    <property type="entry name" value="TYPE VI SECRETION SYSTEM COMPONENT TSSM1"/>
    <property type="match status" value="1"/>
</dbReference>
<dbReference type="PANTHER" id="PTHR36153">
    <property type="entry name" value="INNER MEMBRANE PROTEIN-RELATED"/>
    <property type="match status" value="1"/>
</dbReference>
<dbReference type="AlphaFoldDB" id="A0A3R8TF08"/>
<evidence type="ECO:0000259" key="5">
    <source>
        <dbReference type="Pfam" id="PF06761"/>
    </source>
</evidence>
<evidence type="ECO:0000259" key="6">
    <source>
        <dbReference type="Pfam" id="PF14331"/>
    </source>
</evidence>
<evidence type="ECO:0000313" key="8">
    <source>
        <dbReference type="Proteomes" id="UP000269265"/>
    </source>
</evidence>
<proteinExistence type="predicted"/>